<dbReference type="AlphaFoldDB" id="A0A9N9QIV7"/>
<dbReference type="EMBL" id="OU892277">
    <property type="protein sequence ID" value="CAG9760449.1"/>
    <property type="molecule type" value="Genomic_DNA"/>
</dbReference>
<feature type="domain" description="Ig-like" evidence="3">
    <location>
        <begin position="143"/>
        <end position="244"/>
    </location>
</feature>
<dbReference type="InterPro" id="IPR007110">
    <property type="entry name" value="Ig-like_dom"/>
</dbReference>
<dbReference type="InterPro" id="IPR003599">
    <property type="entry name" value="Ig_sub"/>
</dbReference>
<keyword evidence="1" id="KW-0812">Transmembrane</keyword>
<dbReference type="InterPro" id="IPR013783">
    <property type="entry name" value="Ig-like_fold"/>
</dbReference>
<keyword evidence="5" id="KW-1185">Reference proteome</keyword>
<protein>
    <recommendedName>
        <fullName evidence="3">Ig-like domain-containing protein</fullName>
    </recommendedName>
</protein>
<evidence type="ECO:0000313" key="5">
    <source>
        <dbReference type="Proteomes" id="UP001152799"/>
    </source>
</evidence>
<dbReference type="SUPFAM" id="SSF48726">
    <property type="entry name" value="Immunoglobulin"/>
    <property type="match status" value="2"/>
</dbReference>
<dbReference type="SMART" id="SM00408">
    <property type="entry name" value="IGc2"/>
    <property type="match status" value="2"/>
</dbReference>
<evidence type="ECO:0000259" key="3">
    <source>
        <dbReference type="PROSITE" id="PS50835"/>
    </source>
</evidence>
<dbReference type="Pfam" id="PF07679">
    <property type="entry name" value="I-set"/>
    <property type="match status" value="1"/>
</dbReference>
<accession>A0A9N9QIV7</accession>
<dbReference type="SMART" id="SM00409">
    <property type="entry name" value="IG"/>
    <property type="match status" value="2"/>
</dbReference>
<dbReference type="PROSITE" id="PS50835">
    <property type="entry name" value="IG_LIKE"/>
    <property type="match status" value="1"/>
</dbReference>
<evidence type="ECO:0000256" key="2">
    <source>
        <dbReference type="SAM" id="SignalP"/>
    </source>
</evidence>
<sequence length="310" mass="35153">MVKWAVYCIVYFVFLVCQGQDLADTDGFSNDSPFNVEPIKVETVRAKEGTHITIKCASQFPNHTFWENKECELSYTGVMCNLKDLTNTNERQEWTKRSNRHRFEISSLARSDSGAYRCIEKDIVKKAVIIEVVGIESYDGPPPAVQALLTSNITGQLNMEFTIQCNITSKIPPTVIWFKKCYGSKCDIEYDDICYCHLNISTSFHNIGDTYISKMNIFNAKVIDSGLYACLAVTEYGKDYKYVTIKVPDDDMKPNGINSFPLLFLVPLALVAAPVLVWVCYFKRKTKKRVTSVKVGQQQEVLLRAPRAIV</sequence>
<feature type="chain" id="PRO_5040323892" description="Ig-like domain-containing protein" evidence="2">
    <location>
        <begin position="20"/>
        <end position="310"/>
    </location>
</feature>
<proteinExistence type="predicted"/>
<evidence type="ECO:0000256" key="1">
    <source>
        <dbReference type="SAM" id="Phobius"/>
    </source>
</evidence>
<dbReference type="Proteomes" id="UP001152799">
    <property type="component" value="Chromosome 1"/>
</dbReference>
<name>A0A9N9QIV7_9CUCU</name>
<feature type="transmembrane region" description="Helical" evidence="1">
    <location>
        <begin position="262"/>
        <end position="282"/>
    </location>
</feature>
<gene>
    <name evidence="4" type="ORF">CEUTPL_LOCUS1180</name>
</gene>
<keyword evidence="1" id="KW-0472">Membrane</keyword>
<feature type="signal peptide" evidence="2">
    <location>
        <begin position="1"/>
        <end position="19"/>
    </location>
</feature>
<dbReference type="InterPro" id="IPR013098">
    <property type="entry name" value="Ig_I-set"/>
</dbReference>
<dbReference type="Gene3D" id="2.60.40.10">
    <property type="entry name" value="Immunoglobulins"/>
    <property type="match status" value="2"/>
</dbReference>
<dbReference type="InterPro" id="IPR003598">
    <property type="entry name" value="Ig_sub2"/>
</dbReference>
<keyword evidence="2" id="KW-0732">Signal</keyword>
<evidence type="ECO:0000313" key="4">
    <source>
        <dbReference type="EMBL" id="CAG9760449.1"/>
    </source>
</evidence>
<organism evidence="4 5">
    <name type="scientific">Ceutorhynchus assimilis</name>
    <name type="common">cabbage seed weevil</name>
    <dbReference type="NCBI Taxonomy" id="467358"/>
    <lineage>
        <taxon>Eukaryota</taxon>
        <taxon>Metazoa</taxon>
        <taxon>Ecdysozoa</taxon>
        <taxon>Arthropoda</taxon>
        <taxon>Hexapoda</taxon>
        <taxon>Insecta</taxon>
        <taxon>Pterygota</taxon>
        <taxon>Neoptera</taxon>
        <taxon>Endopterygota</taxon>
        <taxon>Coleoptera</taxon>
        <taxon>Polyphaga</taxon>
        <taxon>Cucujiformia</taxon>
        <taxon>Curculionidae</taxon>
        <taxon>Ceutorhynchinae</taxon>
        <taxon>Ceutorhynchus</taxon>
    </lineage>
</organism>
<dbReference type="OrthoDB" id="6244905at2759"/>
<keyword evidence="1" id="KW-1133">Transmembrane helix</keyword>
<dbReference type="InterPro" id="IPR036179">
    <property type="entry name" value="Ig-like_dom_sf"/>
</dbReference>
<reference evidence="4" key="1">
    <citation type="submission" date="2022-01" db="EMBL/GenBank/DDBJ databases">
        <authorList>
            <person name="King R."/>
        </authorList>
    </citation>
    <scope>NUCLEOTIDE SEQUENCE</scope>
</reference>